<feature type="non-terminal residue" evidence="10">
    <location>
        <position position="1"/>
    </location>
</feature>
<dbReference type="Pfam" id="PF00689">
    <property type="entry name" value="Cation_ATPase_C"/>
    <property type="match status" value="1"/>
</dbReference>
<dbReference type="GO" id="GO:0005524">
    <property type="term" value="F:ATP binding"/>
    <property type="evidence" value="ECO:0007669"/>
    <property type="project" value="UniProtKB-KW"/>
</dbReference>
<reference evidence="10 11" key="1">
    <citation type="journal article" date="2016" name="Nat. Commun.">
        <title>Thousands of microbial genomes shed light on interconnected biogeochemical processes in an aquifer system.</title>
        <authorList>
            <person name="Anantharaman K."/>
            <person name="Brown C.T."/>
            <person name="Hug L.A."/>
            <person name="Sharon I."/>
            <person name="Castelle C.J."/>
            <person name="Probst A.J."/>
            <person name="Thomas B.C."/>
            <person name="Singh A."/>
            <person name="Wilkins M.J."/>
            <person name="Karaoz U."/>
            <person name="Brodie E.L."/>
            <person name="Williams K.H."/>
            <person name="Hubbard S.S."/>
            <person name="Banfield J.F."/>
        </authorList>
    </citation>
    <scope>NUCLEOTIDE SEQUENCE [LARGE SCALE GENOMIC DNA]</scope>
</reference>
<feature type="transmembrane region" description="Helical" evidence="8">
    <location>
        <begin position="592"/>
        <end position="612"/>
    </location>
</feature>
<comment type="caution">
    <text evidence="10">The sequence shown here is derived from an EMBL/GenBank/DDBJ whole genome shotgun (WGS) entry which is preliminary data.</text>
</comment>
<dbReference type="SFLD" id="SFLDF00027">
    <property type="entry name" value="p-type_atpase"/>
    <property type="match status" value="1"/>
</dbReference>
<feature type="transmembrane region" description="Helical" evidence="8">
    <location>
        <begin position="525"/>
        <end position="547"/>
    </location>
</feature>
<protein>
    <recommendedName>
        <fullName evidence="9">Cation-transporting P-type ATPase C-terminal domain-containing protein</fullName>
    </recommendedName>
</protein>
<evidence type="ECO:0000256" key="6">
    <source>
        <dbReference type="ARBA" id="ARBA00022989"/>
    </source>
</evidence>
<dbReference type="GO" id="GO:0006883">
    <property type="term" value="P:intracellular sodium ion homeostasis"/>
    <property type="evidence" value="ECO:0007669"/>
    <property type="project" value="TreeGrafter"/>
</dbReference>
<keyword evidence="5" id="KW-1278">Translocase</keyword>
<accession>A0A1G2C677</accession>
<keyword evidence="4" id="KW-0067">ATP-binding</keyword>
<dbReference type="EMBL" id="MHKV01000039">
    <property type="protein sequence ID" value="OGY96671.1"/>
    <property type="molecule type" value="Genomic_DNA"/>
</dbReference>
<dbReference type="AlphaFoldDB" id="A0A1G2C677"/>
<dbReference type="InterPro" id="IPR050510">
    <property type="entry name" value="Cation_transp_ATPase_P-type"/>
</dbReference>
<dbReference type="PANTHER" id="PTHR43294">
    <property type="entry name" value="SODIUM/POTASSIUM-TRANSPORTING ATPASE SUBUNIT ALPHA"/>
    <property type="match status" value="1"/>
</dbReference>
<evidence type="ECO:0000256" key="5">
    <source>
        <dbReference type="ARBA" id="ARBA00022967"/>
    </source>
</evidence>
<dbReference type="GO" id="GO:0016887">
    <property type="term" value="F:ATP hydrolysis activity"/>
    <property type="evidence" value="ECO:0007669"/>
    <property type="project" value="InterPro"/>
</dbReference>
<dbReference type="InterPro" id="IPR023299">
    <property type="entry name" value="ATPase_P-typ_cyto_dom_N"/>
</dbReference>
<feature type="transmembrane region" description="Helical" evidence="8">
    <location>
        <begin position="63"/>
        <end position="88"/>
    </location>
</feature>
<dbReference type="SUPFAM" id="SSF56784">
    <property type="entry name" value="HAD-like"/>
    <property type="match status" value="1"/>
</dbReference>
<name>A0A1G2C677_9BACT</name>
<feature type="transmembrane region" description="Helical" evidence="8">
    <location>
        <begin position="453"/>
        <end position="476"/>
    </location>
</feature>
<dbReference type="GO" id="GO:0005391">
    <property type="term" value="F:P-type sodium:potassium-exchanging transporter activity"/>
    <property type="evidence" value="ECO:0007669"/>
    <property type="project" value="TreeGrafter"/>
</dbReference>
<dbReference type="GO" id="GO:0030007">
    <property type="term" value="P:intracellular potassium ion homeostasis"/>
    <property type="evidence" value="ECO:0007669"/>
    <property type="project" value="TreeGrafter"/>
</dbReference>
<gene>
    <name evidence="10" type="ORF">A2128_02020</name>
</gene>
<dbReference type="SUPFAM" id="SSF81660">
    <property type="entry name" value="Metal cation-transporting ATPase, ATP-binding domain N"/>
    <property type="match status" value="1"/>
</dbReference>
<dbReference type="InterPro" id="IPR023214">
    <property type="entry name" value="HAD_sf"/>
</dbReference>
<dbReference type="GO" id="GO:1990573">
    <property type="term" value="P:potassium ion import across plasma membrane"/>
    <property type="evidence" value="ECO:0007669"/>
    <property type="project" value="TreeGrafter"/>
</dbReference>
<dbReference type="Gene3D" id="2.70.150.10">
    <property type="entry name" value="Calcium-transporting ATPase, cytoplasmic transduction domain A"/>
    <property type="match status" value="1"/>
</dbReference>
<dbReference type="Gene3D" id="1.20.1110.10">
    <property type="entry name" value="Calcium-transporting ATPase, transmembrane domain"/>
    <property type="match status" value="1"/>
</dbReference>
<feature type="transmembrane region" description="Helical" evidence="8">
    <location>
        <begin position="37"/>
        <end position="57"/>
    </location>
</feature>
<dbReference type="PANTHER" id="PTHR43294:SF20">
    <property type="entry name" value="P-TYPE ATPASE"/>
    <property type="match status" value="1"/>
</dbReference>
<evidence type="ECO:0000313" key="10">
    <source>
        <dbReference type="EMBL" id="OGY96671.1"/>
    </source>
</evidence>
<evidence type="ECO:0000256" key="8">
    <source>
        <dbReference type="SAM" id="Phobius"/>
    </source>
</evidence>
<dbReference type="Gene3D" id="3.40.1110.10">
    <property type="entry name" value="Calcium-transporting ATPase, cytoplasmic domain N"/>
    <property type="match status" value="1"/>
</dbReference>
<dbReference type="InterPro" id="IPR036412">
    <property type="entry name" value="HAD-like_sf"/>
</dbReference>
<sequence length="653" mass="70342">TAIGAETELGKIARLVGGAKEEPTPLQKAIGNFSFKASLALGAMVALLFFLGIWYGYGIFEMFLISVAVAVSAVPEALPIALTVILAIGVQRIAKRKGIIRKLVATETLGSTTLILTDKTGTLTEAKMEISAVIPFGHDGRDDDRQHELLRIALLNSEAAIENPDDAPSEWRIIGRALEVALVKGAARLGLRMPEVVSNAKVVDRLPFSSLAKYSGALLQTDGHHLVTLVGAPEILLASSALTPRTRAEAVATVNELAYAGARVIGMARKEIKGAAPPASWKKKPEGFEFAGLIAFRDPVRATVKDAIARIHQAGVRTVIVTGDHQGTAEAVAKTVGFSLGARSVLTGPDLELMGEAEFSRILPDIQVFARVSPEQKLQIAKAYKNRGETVAMTGDGVNDAPALKEANIGVAVGSGTDVAKSVADLVILDDNFETIVAAIEEGRKILENIRKVLVYLLSNALDALLLIGGALLMGVPIPLNALQILWVNFFTDSFPAIALSFEHGDDDVGTKPKRLHKNLFDPEMRFLVLVIGTLTSFLLFAAYALLLRFSSDPLMVRTFIFAAFGLYSLFLIFSVRSLHKSIFEYNFFSNPYLLGSVLVGFALMAAAIYWPPLQNILETVPLAWPWVLGVIGVGVLNIIAIELGKLFYRNRE</sequence>
<evidence type="ECO:0000256" key="2">
    <source>
        <dbReference type="ARBA" id="ARBA00022692"/>
    </source>
</evidence>
<keyword evidence="6 8" id="KW-1133">Transmembrane helix</keyword>
<dbReference type="PRINTS" id="PR00119">
    <property type="entry name" value="CATATPASE"/>
</dbReference>
<evidence type="ECO:0000256" key="7">
    <source>
        <dbReference type="ARBA" id="ARBA00023136"/>
    </source>
</evidence>
<dbReference type="Proteomes" id="UP000176349">
    <property type="component" value="Unassembled WGS sequence"/>
</dbReference>
<keyword evidence="3" id="KW-0547">Nucleotide-binding</keyword>
<dbReference type="Pfam" id="PF00702">
    <property type="entry name" value="Hydrolase"/>
    <property type="match status" value="1"/>
</dbReference>
<evidence type="ECO:0000313" key="11">
    <source>
        <dbReference type="Proteomes" id="UP000176349"/>
    </source>
</evidence>
<dbReference type="InterPro" id="IPR001757">
    <property type="entry name" value="P_typ_ATPase"/>
</dbReference>
<feature type="transmembrane region" description="Helical" evidence="8">
    <location>
        <begin position="482"/>
        <end position="504"/>
    </location>
</feature>
<dbReference type="SUPFAM" id="SSF81665">
    <property type="entry name" value="Calcium ATPase, transmembrane domain M"/>
    <property type="match status" value="1"/>
</dbReference>
<dbReference type="InterPro" id="IPR006068">
    <property type="entry name" value="ATPase_P-typ_cation-transptr_C"/>
</dbReference>
<dbReference type="GO" id="GO:0005886">
    <property type="term" value="C:plasma membrane"/>
    <property type="evidence" value="ECO:0007669"/>
    <property type="project" value="TreeGrafter"/>
</dbReference>
<dbReference type="PRINTS" id="PR00120">
    <property type="entry name" value="HATPASE"/>
</dbReference>
<feature type="domain" description="Cation-transporting P-type ATPase C-terminal" evidence="9">
    <location>
        <begin position="477"/>
        <end position="648"/>
    </location>
</feature>
<dbReference type="InterPro" id="IPR044492">
    <property type="entry name" value="P_typ_ATPase_HD_dom"/>
</dbReference>
<dbReference type="SFLD" id="SFLDG00002">
    <property type="entry name" value="C1.7:_P-type_atpase_like"/>
    <property type="match status" value="1"/>
</dbReference>
<proteinExistence type="predicted"/>
<dbReference type="PROSITE" id="PS00154">
    <property type="entry name" value="ATPASE_E1_E2"/>
    <property type="match status" value="1"/>
</dbReference>
<evidence type="ECO:0000256" key="3">
    <source>
        <dbReference type="ARBA" id="ARBA00022741"/>
    </source>
</evidence>
<feature type="transmembrane region" description="Helical" evidence="8">
    <location>
        <begin position="559"/>
        <end position="580"/>
    </location>
</feature>
<feature type="transmembrane region" description="Helical" evidence="8">
    <location>
        <begin position="624"/>
        <end position="649"/>
    </location>
</feature>
<dbReference type="GO" id="GO:1902600">
    <property type="term" value="P:proton transmembrane transport"/>
    <property type="evidence" value="ECO:0007669"/>
    <property type="project" value="TreeGrafter"/>
</dbReference>
<evidence type="ECO:0000256" key="4">
    <source>
        <dbReference type="ARBA" id="ARBA00022840"/>
    </source>
</evidence>
<keyword evidence="7 8" id="KW-0472">Membrane</keyword>
<dbReference type="SFLD" id="SFLDS00003">
    <property type="entry name" value="Haloacid_Dehalogenase"/>
    <property type="match status" value="1"/>
</dbReference>
<evidence type="ECO:0000259" key="9">
    <source>
        <dbReference type="Pfam" id="PF00689"/>
    </source>
</evidence>
<dbReference type="NCBIfam" id="TIGR01494">
    <property type="entry name" value="ATPase_P-type"/>
    <property type="match status" value="2"/>
</dbReference>
<dbReference type="InterPro" id="IPR018303">
    <property type="entry name" value="ATPase_P-typ_P_site"/>
</dbReference>
<evidence type="ECO:0000256" key="1">
    <source>
        <dbReference type="ARBA" id="ARBA00004141"/>
    </source>
</evidence>
<keyword evidence="2 8" id="KW-0812">Transmembrane</keyword>
<dbReference type="Gene3D" id="3.40.50.1000">
    <property type="entry name" value="HAD superfamily/HAD-like"/>
    <property type="match status" value="1"/>
</dbReference>
<dbReference type="GO" id="GO:0036376">
    <property type="term" value="P:sodium ion export across plasma membrane"/>
    <property type="evidence" value="ECO:0007669"/>
    <property type="project" value="TreeGrafter"/>
</dbReference>
<organism evidence="10 11">
    <name type="scientific">Candidatus Liptonbacteria bacterium GWC1_60_9</name>
    <dbReference type="NCBI Taxonomy" id="1798645"/>
    <lineage>
        <taxon>Bacteria</taxon>
        <taxon>Candidatus Liptoniibacteriota</taxon>
    </lineage>
</organism>
<dbReference type="InterPro" id="IPR023298">
    <property type="entry name" value="ATPase_P-typ_TM_dom_sf"/>
</dbReference>
<comment type="subcellular location">
    <subcellularLocation>
        <location evidence="1">Membrane</location>
        <topology evidence="1">Multi-pass membrane protein</topology>
    </subcellularLocation>
</comment>